<sequence>MMGGLDMRNLTLSRSRISILSAAAFLFLSGTIAFGQPRIKFAETVHDFGLVKEGESVTHVFRFQNLGDEPLNIPRVKTS</sequence>
<proteinExistence type="predicted"/>
<evidence type="ECO:0000313" key="2">
    <source>
        <dbReference type="Proteomes" id="UP000315525"/>
    </source>
</evidence>
<dbReference type="Proteomes" id="UP000315525">
    <property type="component" value="Unassembled WGS sequence"/>
</dbReference>
<protein>
    <submittedName>
        <fullName evidence="1">DUF1573 domain-containing protein</fullName>
    </submittedName>
</protein>
<dbReference type="PANTHER" id="PTHR37833">
    <property type="entry name" value="LIPOPROTEIN-RELATED"/>
    <property type="match status" value="1"/>
</dbReference>
<reference evidence="1 2" key="1">
    <citation type="submission" date="2019-03" db="EMBL/GenBank/DDBJ databases">
        <title>Metabolic potential of uncultured bacteria and archaea associated with petroleum seepage in deep-sea sediments.</title>
        <authorList>
            <person name="Dong X."/>
            <person name="Hubert C."/>
        </authorList>
    </citation>
    <scope>NUCLEOTIDE SEQUENCE [LARGE SCALE GENOMIC DNA]</scope>
    <source>
        <strain evidence="1">E44_bin18</strain>
    </source>
</reference>
<accession>A0A523UXP2</accession>
<dbReference type="InterPro" id="IPR011467">
    <property type="entry name" value="DUF1573"/>
</dbReference>
<gene>
    <name evidence="1" type="ORF">E3J62_01905</name>
</gene>
<organism evidence="1 2">
    <name type="scientific">candidate division TA06 bacterium</name>
    <dbReference type="NCBI Taxonomy" id="2250710"/>
    <lineage>
        <taxon>Bacteria</taxon>
        <taxon>Bacteria division TA06</taxon>
    </lineage>
</organism>
<name>A0A523UXP2_UNCT6</name>
<dbReference type="PANTHER" id="PTHR37833:SF1">
    <property type="entry name" value="SIGNAL PEPTIDE PROTEIN"/>
    <property type="match status" value="1"/>
</dbReference>
<dbReference type="Pfam" id="PF07610">
    <property type="entry name" value="DUF1573"/>
    <property type="match status" value="1"/>
</dbReference>
<dbReference type="Gene3D" id="2.60.40.10">
    <property type="entry name" value="Immunoglobulins"/>
    <property type="match status" value="1"/>
</dbReference>
<comment type="caution">
    <text evidence="1">The sequence shown here is derived from an EMBL/GenBank/DDBJ whole genome shotgun (WGS) entry which is preliminary data.</text>
</comment>
<dbReference type="AlphaFoldDB" id="A0A523UXP2"/>
<evidence type="ECO:0000313" key="1">
    <source>
        <dbReference type="EMBL" id="TET47296.1"/>
    </source>
</evidence>
<dbReference type="InterPro" id="IPR013783">
    <property type="entry name" value="Ig-like_fold"/>
</dbReference>
<dbReference type="EMBL" id="SOJN01000024">
    <property type="protein sequence ID" value="TET47296.1"/>
    <property type="molecule type" value="Genomic_DNA"/>
</dbReference>